<dbReference type="PROSITE" id="PS01137">
    <property type="entry name" value="TATD_1"/>
    <property type="match status" value="1"/>
</dbReference>
<evidence type="ECO:0000256" key="1">
    <source>
        <dbReference type="ARBA" id="ARBA00009275"/>
    </source>
</evidence>
<dbReference type="EMBL" id="AP018558">
    <property type="protein sequence ID" value="BBD77362.1"/>
    <property type="molecule type" value="Genomic_DNA"/>
</dbReference>
<organism evidence="4 5">
    <name type="scientific">Hydrogenophilus thermoluteolus</name>
    <name type="common">Pseudomonas hydrogenothermophila</name>
    <dbReference type="NCBI Taxonomy" id="297"/>
    <lineage>
        <taxon>Bacteria</taxon>
        <taxon>Pseudomonadati</taxon>
        <taxon>Pseudomonadota</taxon>
        <taxon>Hydrogenophilia</taxon>
        <taxon>Hydrogenophilales</taxon>
        <taxon>Hydrogenophilaceae</taxon>
        <taxon>Hydrogenophilus</taxon>
    </lineage>
</organism>
<dbReference type="CDD" id="cd01310">
    <property type="entry name" value="TatD_DNAse"/>
    <property type="match status" value="1"/>
</dbReference>
<name>A0A2Z6DYH7_HYDTE</name>
<keyword evidence="2" id="KW-0378">Hydrolase</keyword>
<reference evidence="4 5" key="1">
    <citation type="submission" date="2018-04" db="EMBL/GenBank/DDBJ databases">
        <title>Complete genome sequence of Hydrogenophilus thermoluteolus TH-1.</title>
        <authorList>
            <person name="Arai H."/>
        </authorList>
    </citation>
    <scope>NUCLEOTIDE SEQUENCE [LARGE SCALE GENOMIC DNA]</scope>
    <source>
        <strain evidence="4 5">TH-1</strain>
    </source>
</reference>
<dbReference type="PANTHER" id="PTHR46124">
    <property type="entry name" value="D-AMINOACYL-TRNA DEACYLASE"/>
    <property type="match status" value="1"/>
</dbReference>
<evidence type="ECO:0000256" key="2">
    <source>
        <dbReference type="ARBA" id="ARBA00022801"/>
    </source>
</evidence>
<feature type="binding site" evidence="3">
    <location>
        <position position="13"/>
    </location>
    <ligand>
        <name>a divalent metal cation</name>
        <dbReference type="ChEBI" id="CHEBI:60240"/>
        <label>1</label>
    </ligand>
</feature>
<dbReference type="OrthoDB" id="9810005at2"/>
<keyword evidence="5" id="KW-1185">Reference proteome</keyword>
<accession>A0A2Z6DYH7</accession>
<dbReference type="PANTHER" id="PTHR46124:SF3">
    <property type="entry name" value="HYDROLASE"/>
    <property type="match status" value="1"/>
</dbReference>
<sequence length="295" mass="31935">MPPPISLIDTHLHLDAAEFDTDRAAVWEGALRAGVAAAVIPAVEPRQWPSQRARLAHFPALAHAWGIHPCFVDHAHAWAEAEAGRPLDDTAAAAFACAALEAWITEHGAVAIGEIGLDRFVTTPAWSRQVVWFEAQLAVAERLQLPVLCHARRAVEDVRIRVRKANLPGGIIHAFNGSVAQAEDLITHGFCLGFGGAMTHPRANHLQRLAGTLPLEGIVLETDAPDIPPAWADSRPTRRTEPADLVRYAAFLAEQRGADFDAIASATTENALRVIPQLQRLRTTTPLTATLEPAR</sequence>
<dbReference type="Pfam" id="PF01026">
    <property type="entry name" value="TatD_DNase"/>
    <property type="match status" value="1"/>
</dbReference>
<dbReference type="PIRSF" id="PIRSF005902">
    <property type="entry name" value="DNase_TatD"/>
    <property type="match status" value="1"/>
</dbReference>
<feature type="binding site" evidence="3">
    <location>
        <position position="11"/>
    </location>
    <ligand>
        <name>a divalent metal cation</name>
        <dbReference type="ChEBI" id="CHEBI:60240"/>
        <label>1</label>
    </ligand>
</feature>
<dbReference type="SUPFAM" id="SSF51556">
    <property type="entry name" value="Metallo-dependent hydrolases"/>
    <property type="match status" value="1"/>
</dbReference>
<dbReference type="InterPro" id="IPR001130">
    <property type="entry name" value="TatD-like"/>
</dbReference>
<gene>
    <name evidence="4" type="ORF">HPTL_1098</name>
</gene>
<dbReference type="Proteomes" id="UP000262004">
    <property type="component" value="Chromosome"/>
</dbReference>
<feature type="binding site" evidence="3">
    <location>
        <position position="223"/>
    </location>
    <ligand>
        <name>a divalent metal cation</name>
        <dbReference type="ChEBI" id="CHEBI:60240"/>
        <label>1</label>
    </ligand>
</feature>
<evidence type="ECO:0000256" key="3">
    <source>
        <dbReference type="PIRSR" id="PIRSR005902-1"/>
    </source>
</evidence>
<dbReference type="InterPro" id="IPR018228">
    <property type="entry name" value="DNase_TatD-rel_CS"/>
</dbReference>
<dbReference type="RefSeq" id="WP_119335103.1">
    <property type="nucleotide sequence ID" value="NZ_AP018558.1"/>
</dbReference>
<dbReference type="GO" id="GO:0005829">
    <property type="term" value="C:cytosol"/>
    <property type="evidence" value="ECO:0007669"/>
    <property type="project" value="TreeGrafter"/>
</dbReference>
<dbReference type="AlphaFoldDB" id="A0A2Z6DYH7"/>
<evidence type="ECO:0000313" key="4">
    <source>
        <dbReference type="EMBL" id="BBD77362.1"/>
    </source>
</evidence>
<feature type="binding site" evidence="3">
    <location>
        <position position="150"/>
    </location>
    <ligand>
        <name>a divalent metal cation</name>
        <dbReference type="ChEBI" id="CHEBI:60240"/>
        <label>2</label>
    </ligand>
</feature>
<feature type="binding site" evidence="3">
    <location>
        <position position="173"/>
    </location>
    <ligand>
        <name>a divalent metal cation</name>
        <dbReference type="ChEBI" id="CHEBI:60240"/>
        <label>2</label>
    </ligand>
</feature>
<dbReference type="PROSITE" id="PS01091">
    <property type="entry name" value="TATD_3"/>
    <property type="match status" value="1"/>
</dbReference>
<evidence type="ECO:0000313" key="5">
    <source>
        <dbReference type="Proteomes" id="UP000262004"/>
    </source>
</evidence>
<dbReference type="Gene3D" id="3.20.20.140">
    <property type="entry name" value="Metal-dependent hydrolases"/>
    <property type="match status" value="1"/>
</dbReference>
<dbReference type="KEGG" id="htl:HPTL_1098"/>
<dbReference type="GO" id="GO:0046872">
    <property type="term" value="F:metal ion binding"/>
    <property type="evidence" value="ECO:0007669"/>
    <property type="project" value="UniProtKB-KW"/>
</dbReference>
<protein>
    <submittedName>
        <fullName evidence="4">TatD family deoxyribonuclease</fullName>
    </submittedName>
</protein>
<proteinExistence type="inferred from homology"/>
<feature type="binding site" evidence="3">
    <location>
        <position position="114"/>
    </location>
    <ligand>
        <name>a divalent metal cation</name>
        <dbReference type="ChEBI" id="CHEBI:60240"/>
        <label>1</label>
    </ligand>
</feature>
<keyword evidence="3" id="KW-0479">Metal-binding</keyword>
<comment type="similarity">
    <text evidence="1">Belongs to the metallo-dependent hydrolases superfamily. TatD-type hydrolase family.</text>
</comment>
<dbReference type="GO" id="GO:0016788">
    <property type="term" value="F:hydrolase activity, acting on ester bonds"/>
    <property type="evidence" value="ECO:0007669"/>
    <property type="project" value="InterPro"/>
</dbReference>
<dbReference type="InterPro" id="IPR032466">
    <property type="entry name" value="Metal_Hydrolase"/>
</dbReference>